<evidence type="ECO:0000313" key="5">
    <source>
        <dbReference type="EMBL" id="VFR56076.1"/>
    </source>
</evidence>
<dbReference type="PROSITE" id="PS51077">
    <property type="entry name" value="HTH_ICLR"/>
    <property type="match status" value="1"/>
</dbReference>
<dbReference type="EMBL" id="CAADII010000053">
    <property type="protein sequence ID" value="VFR56076.1"/>
    <property type="molecule type" value="Genomic_DNA"/>
</dbReference>
<evidence type="ECO:0000259" key="4">
    <source>
        <dbReference type="PROSITE" id="PS51077"/>
    </source>
</evidence>
<dbReference type="Gene3D" id="3.30.450.40">
    <property type="match status" value="2"/>
</dbReference>
<feature type="domain" description="HTH iclR-type" evidence="4">
    <location>
        <begin position="20"/>
        <end position="81"/>
    </location>
</feature>
<dbReference type="InterPro" id="IPR029016">
    <property type="entry name" value="GAF-like_dom_sf"/>
</dbReference>
<accession>A0A484S0Q6</accession>
<dbReference type="SMART" id="SM00346">
    <property type="entry name" value="HTH_ICLR"/>
    <property type="match status" value="1"/>
</dbReference>
<dbReference type="SUPFAM" id="SSF55781">
    <property type="entry name" value="GAF domain-like"/>
    <property type="match status" value="1"/>
</dbReference>
<keyword evidence="2" id="KW-0238">DNA-binding</keyword>
<dbReference type="InterPro" id="IPR050707">
    <property type="entry name" value="HTH_MetabolicPath_Reg"/>
</dbReference>
<dbReference type="InterPro" id="IPR036390">
    <property type="entry name" value="WH_DNA-bd_sf"/>
</dbReference>
<dbReference type="InterPro" id="IPR005471">
    <property type="entry name" value="Tscrpt_reg_IclR_N"/>
</dbReference>
<dbReference type="Gene3D" id="1.10.10.10">
    <property type="entry name" value="Winged helix-like DNA-binding domain superfamily/Winged helix DNA-binding domain"/>
    <property type="match status" value="1"/>
</dbReference>
<dbReference type="AlphaFoldDB" id="A0A484S0Q6"/>
<dbReference type="InterPro" id="IPR036388">
    <property type="entry name" value="WH-like_DNA-bd_sf"/>
</dbReference>
<dbReference type="GO" id="GO:0003677">
    <property type="term" value="F:DNA binding"/>
    <property type="evidence" value="ECO:0007669"/>
    <property type="project" value="UniProtKB-KW"/>
</dbReference>
<evidence type="ECO:0000256" key="2">
    <source>
        <dbReference type="ARBA" id="ARBA00023125"/>
    </source>
</evidence>
<keyword evidence="1" id="KW-0805">Transcription regulation</keyword>
<dbReference type="PANTHER" id="PTHR30136:SF39">
    <property type="entry name" value="TRANSCRIPTIONAL REGULATORY PROTEIN"/>
    <property type="match status" value="1"/>
</dbReference>
<organism evidence="5">
    <name type="scientific">plant metagenome</name>
    <dbReference type="NCBI Taxonomy" id="1297885"/>
    <lineage>
        <taxon>unclassified sequences</taxon>
        <taxon>metagenomes</taxon>
        <taxon>organismal metagenomes</taxon>
    </lineage>
</organism>
<gene>
    <name evidence="5" type="ORF">BRI6_2324</name>
</gene>
<evidence type="ECO:0000256" key="1">
    <source>
        <dbReference type="ARBA" id="ARBA00023015"/>
    </source>
</evidence>
<keyword evidence="3" id="KW-0804">Transcription</keyword>
<proteinExistence type="predicted"/>
<dbReference type="Pfam" id="PF09339">
    <property type="entry name" value="HTH_IclR"/>
    <property type="match status" value="1"/>
</dbReference>
<dbReference type="PANTHER" id="PTHR30136">
    <property type="entry name" value="HELIX-TURN-HELIX TRANSCRIPTIONAL REGULATOR, ICLR FAMILY"/>
    <property type="match status" value="1"/>
</dbReference>
<evidence type="ECO:0000256" key="3">
    <source>
        <dbReference type="ARBA" id="ARBA00023163"/>
    </source>
</evidence>
<reference evidence="5" key="1">
    <citation type="submission" date="2019-03" db="EMBL/GenBank/DDBJ databases">
        <authorList>
            <person name="Danneels B."/>
        </authorList>
    </citation>
    <scope>NUCLEOTIDE SEQUENCE</scope>
</reference>
<dbReference type="GO" id="GO:0003700">
    <property type="term" value="F:DNA-binding transcription factor activity"/>
    <property type="evidence" value="ECO:0007669"/>
    <property type="project" value="TreeGrafter"/>
</dbReference>
<dbReference type="SUPFAM" id="SSF46785">
    <property type="entry name" value="Winged helix' DNA-binding domain"/>
    <property type="match status" value="1"/>
</dbReference>
<name>A0A484S0Q6_9ZZZZ</name>
<dbReference type="FunFam" id="1.10.10.10:FF:000056">
    <property type="entry name" value="IclR family transcriptional regulator"/>
    <property type="match status" value="1"/>
</dbReference>
<sequence>MYNKTHKQKALRDFMSNDGVIAVERAMQVLDCFKPGAERLALADFASRLPLHKTTIFRLLNSLARTGYVVREPDGRYGLGPRVLFLARVYERGFDLSAVVLPILEKLSADTGESAAYYVEGGEPGQRLCLFRHQPHEGLHSQVLAGSVMPPDRSSTGQVFAIWAQGTQRPPERLPIFSSGARDPYTASWSVPIIGNEDRYVGALTIAGPSARLATVDAGRFEAVILAHADELARRLGASAEMRDTLYGQMV</sequence>
<protein>
    <submittedName>
        <fullName evidence="5">Transcriptional regulator, IclR family</fullName>
    </submittedName>
</protein>
<dbReference type="GO" id="GO:0045892">
    <property type="term" value="P:negative regulation of DNA-templated transcription"/>
    <property type="evidence" value="ECO:0007669"/>
    <property type="project" value="TreeGrafter"/>
</dbReference>